<evidence type="ECO:0000256" key="12">
    <source>
        <dbReference type="ARBA" id="ARBA00023303"/>
    </source>
</evidence>
<keyword evidence="8" id="KW-0630">Potassium</keyword>
<dbReference type="GO" id="GO:0060072">
    <property type="term" value="F:large conductance calcium-activated potassium channel activity"/>
    <property type="evidence" value="ECO:0007669"/>
    <property type="project" value="TreeGrafter"/>
</dbReference>
<feature type="transmembrane region" description="Helical" evidence="15">
    <location>
        <begin position="289"/>
        <end position="307"/>
    </location>
</feature>
<name>A0A1W0X2C0_HYPEX</name>
<proteinExistence type="predicted"/>
<evidence type="ECO:0000313" key="18">
    <source>
        <dbReference type="Proteomes" id="UP000192578"/>
    </source>
</evidence>
<keyword evidence="3" id="KW-0633">Potassium transport</keyword>
<keyword evidence="9 15" id="KW-1133">Transmembrane helix</keyword>
<evidence type="ECO:0000256" key="14">
    <source>
        <dbReference type="ARBA" id="ARBA00034430"/>
    </source>
</evidence>
<feature type="transmembrane region" description="Helical" evidence="15">
    <location>
        <begin position="171"/>
        <end position="190"/>
    </location>
</feature>
<evidence type="ECO:0000256" key="9">
    <source>
        <dbReference type="ARBA" id="ARBA00022989"/>
    </source>
</evidence>
<comment type="subcellular location">
    <subcellularLocation>
        <location evidence="1">Membrane</location>
        <topology evidence="1">Multi-pass membrane protein</topology>
    </subcellularLocation>
</comment>
<accession>A0A1W0X2C0</accession>
<keyword evidence="5" id="KW-0631">Potassium channel</keyword>
<evidence type="ECO:0000256" key="1">
    <source>
        <dbReference type="ARBA" id="ARBA00004141"/>
    </source>
</evidence>
<dbReference type="Gene3D" id="1.20.120.350">
    <property type="entry name" value="Voltage-gated potassium channels. Chain C"/>
    <property type="match status" value="1"/>
</dbReference>
<evidence type="ECO:0000256" key="5">
    <source>
        <dbReference type="ARBA" id="ARBA00022826"/>
    </source>
</evidence>
<dbReference type="SUPFAM" id="SSF81324">
    <property type="entry name" value="Voltage-gated potassium channels"/>
    <property type="match status" value="1"/>
</dbReference>
<dbReference type="GO" id="GO:0034702">
    <property type="term" value="C:monoatomic ion channel complex"/>
    <property type="evidence" value="ECO:0007669"/>
    <property type="project" value="UniProtKB-KW"/>
</dbReference>
<comment type="catalytic activity">
    <reaction evidence="14">
        <text>K(+)(in) = K(+)(out)</text>
        <dbReference type="Rhea" id="RHEA:29463"/>
        <dbReference type="ChEBI" id="CHEBI:29103"/>
    </reaction>
</comment>
<keyword evidence="7" id="KW-0851">Voltage-gated channel</keyword>
<dbReference type="OrthoDB" id="10035564at2759"/>
<evidence type="ECO:0000256" key="7">
    <source>
        <dbReference type="ARBA" id="ARBA00022882"/>
    </source>
</evidence>
<dbReference type="Proteomes" id="UP000192578">
    <property type="component" value="Unassembled WGS sequence"/>
</dbReference>
<dbReference type="PRINTS" id="PR00169">
    <property type="entry name" value="KCHANNEL"/>
</dbReference>
<dbReference type="Pfam" id="PF07885">
    <property type="entry name" value="Ion_trans_2"/>
    <property type="match status" value="1"/>
</dbReference>
<dbReference type="AlphaFoldDB" id="A0A1W0X2C0"/>
<evidence type="ECO:0000256" key="8">
    <source>
        <dbReference type="ARBA" id="ARBA00022958"/>
    </source>
</evidence>
<feature type="transmembrane region" description="Helical" evidence="15">
    <location>
        <begin position="49"/>
        <end position="70"/>
    </location>
</feature>
<evidence type="ECO:0000256" key="3">
    <source>
        <dbReference type="ARBA" id="ARBA00022538"/>
    </source>
</evidence>
<evidence type="ECO:0000256" key="6">
    <source>
        <dbReference type="ARBA" id="ARBA00022837"/>
    </source>
</evidence>
<dbReference type="InterPro" id="IPR003148">
    <property type="entry name" value="RCK_N"/>
</dbReference>
<dbReference type="InterPro" id="IPR047871">
    <property type="entry name" value="K_chnl_Slo-like"/>
</dbReference>
<evidence type="ECO:0000256" key="10">
    <source>
        <dbReference type="ARBA" id="ARBA00023065"/>
    </source>
</evidence>
<comment type="caution">
    <text evidence="17">The sequence shown here is derived from an EMBL/GenBank/DDBJ whole genome shotgun (WGS) entry which is preliminary data.</text>
</comment>
<evidence type="ECO:0000313" key="17">
    <source>
        <dbReference type="EMBL" id="OQV21628.1"/>
    </source>
</evidence>
<feature type="transmembrane region" description="Helical" evidence="15">
    <location>
        <begin position="314"/>
        <end position="335"/>
    </location>
</feature>
<evidence type="ECO:0000256" key="15">
    <source>
        <dbReference type="SAM" id="Phobius"/>
    </source>
</evidence>
<keyword evidence="11 15" id="KW-0472">Membrane</keyword>
<feature type="transmembrane region" description="Helical" evidence="15">
    <location>
        <begin position="128"/>
        <end position="151"/>
    </location>
</feature>
<keyword evidence="18" id="KW-1185">Reference proteome</keyword>
<sequence>MAELIYDRTIGAVDKEIEKAWDYIWHRNDTVYYNRSCEVLGRGREWKRFFFTSLLCPVILYFILAIWSLIKWSLLRSKRVITGQPNQVELPEKVFGKPRAVATASQMSLPWSHRLQQEANKIVCCQNLIGEIIAVFGFLVAMTSFGIYAYEVSDVVPDLEICRAWLISVEWQIDFACNLFFLLYFVLRLAASNRKVWFLTEMYTWVDYFTIPPAFICLAMDRNWSGLRFLRILHIFSIPEVLQYVGLLKSRNEVRLSQLICQLAGVVLVGAGVFHLLENFYVVLENGHSYWKFLYFTIITISTVGYGDIYPVSLCGRIFTCLFIMAVLGLFASSIPDIAGMMGSRFKYGGKFKLESGSHHIIVCGRITHGIAKQILDNCFHNDQEVKNLSVVFISDDDPDLEMESLLKKNFTQVDYLQGDVLNSGDLNRAAIKDAFACLIIAD</sequence>
<keyword evidence="4 15" id="KW-0812">Transmembrane</keyword>
<keyword evidence="2" id="KW-0813">Transport</keyword>
<organism evidence="17 18">
    <name type="scientific">Hypsibius exemplaris</name>
    <name type="common">Freshwater tardigrade</name>
    <dbReference type="NCBI Taxonomy" id="2072580"/>
    <lineage>
        <taxon>Eukaryota</taxon>
        <taxon>Metazoa</taxon>
        <taxon>Ecdysozoa</taxon>
        <taxon>Tardigrada</taxon>
        <taxon>Eutardigrada</taxon>
        <taxon>Parachela</taxon>
        <taxon>Hypsibioidea</taxon>
        <taxon>Hypsibiidae</taxon>
        <taxon>Hypsibius</taxon>
    </lineage>
</organism>
<evidence type="ECO:0000256" key="2">
    <source>
        <dbReference type="ARBA" id="ARBA00022448"/>
    </source>
</evidence>
<dbReference type="Pfam" id="PF22614">
    <property type="entry name" value="Slo-like_RCK"/>
    <property type="match status" value="1"/>
</dbReference>
<evidence type="ECO:0000256" key="4">
    <source>
        <dbReference type="ARBA" id="ARBA00022692"/>
    </source>
</evidence>
<dbReference type="Gene3D" id="3.40.50.720">
    <property type="entry name" value="NAD(P)-binding Rossmann-like Domain"/>
    <property type="match status" value="1"/>
</dbReference>
<dbReference type="Gene3D" id="1.10.287.70">
    <property type="match status" value="1"/>
</dbReference>
<dbReference type="PANTHER" id="PTHR10027:SF33">
    <property type="entry name" value="CALCIUM-ACTIVATED POTASSIUM CHANNEL SUBUNIT ALPHA-1-RELATED"/>
    <property type="match status" value="1"/>
</dbReference>
<protein>
    <recommendedName>
        <fullName evidence="13">BK channel</fullName>
    </recommendedName>
</protein>
<evidence type="ECO:0000256" key="11">
    <source>
        <dbReference type="ARBA" id="ARBA00023136"/>
    </source>
</evidence>
<dbReference type="PROSITE" id="PS51201">
    <property type="entry name" value="RCK_N"/>
    <property type="match status" value="1"/>
</dbReference>
<feature type="transmembrane region" description="Helical" evidence="15">
    <location>
        <begin position="259"/>
        <end position="277"/>
    </location>
</feature>
<dbReference type="InterPro" id="IPR013099">
    <property type="entry name" value="K_chnl_dom"/>
</dbReference>
<evidence type="ECO:0000259" key="16">
    <source>
        <dbReference type="PROSITE" id="PS51201"/>
    </source>
</evidence>
<keyword evidence="6" id="KW-0106">Calcium</keyword>
<feature type="domain" description="RCK N-terminal" evidence="16">
    <location>
        <begin position="356"/>
        <end position="443"/>
    </location>
</feature>
<keyword evidence="12 17" id="KW-0407">Ion channel</keyword>
<dbReference type="PANTHER" id="PTHR10027">
    <property type="entry name" value="CALCIUM-ACTIVATED POTASSIUM CHANNEL ALPHA CHAIN"/>
    <property type="match status" value="1"/>
</dbReference>
<dbReference type="EMBL" id="MTYJ01000022">
    <property type="protein sequence ID" value="OQV21628.1"/>
    <property type="molecule type" value="Genomic_DNA"/>
</dbReference>
<gene>
    <name evidence="17" type="ORF">BV898_04528</name>
</gene>
<reference evidence="18" key="1">
    <citation type="submission" date="2017-01" db="EMBL/GenBank/DDBJ databases">
        <title>Comparative genomics of anhydrobiosis in the tardigrade Hypsibius dujardini.</title>
        <authorList>
            <person name="Yoshida Y."/>
            <person name="Koutsovoulos G."/>
            <person name="Laetsch D."/>
            <person name="Stevens L."/>
            <person name="Kumar S."/>
            <person name="Horikawa D."/>
            <person name="Ishino K."/>
            <person name="Komine S."/>
            <person name="Tomita M."/>
            <person name="Blaxter M."/>
            <person name="Arakawa K."/>
        </authorList>
    </citation>
    <scope>NUCLEOTIDE SEQUENCE [LARGE SCALE GENOMIC DNA]</scope>
    <source>
        <strain evidence="18">Z151</strain>
    </source>
</reference>
<dbReference type="InterPro" id="IPR027359">
    <property type="entry name" value="Volt_channel_dom_sf"/>
</dbReference>
<keyword evidence="10" id="KW-0406">Ion transport</keyword>
<dbReference type="FunFam" id="1.10.287.70:FF:000015">
    <property type="entry name" value="Calcium-activated potassium channel subunit alpha-1 isoform X7"/>
    <property type="match status" value="1"/>
</dbReference>
<evidence type="ECO:0000256" key="13">
    <source>
        <dbReference type="ARBA" id="ARBA00029579"/>
    </source>
</evidence>